<dbReference type="PROSITE" id="PS00488">
    <property type="entry name" value="PAL_HISTIDASE"/>
    <property type="match status" value="1"/>
</dbReference>
<dbReference type="Gene3D" id="1.10.275.10">
    <property type="entry name" value="Fumarase/aspartase (N-terminal domain)"/>
    <property type="match status" value="1"/>
</dbReference>
<protein>
    <submittedName>
        <fullName evidence="3">Phenylalanine ammonia-lyase</fullName>
    </submittedName>
</protein>
<gene>
    <name evidence="3" type="ORF">TGAM01_v203585</name>
</gene>
<dbReference type="InterPro" id="IPR024083">
    <property type="entry name" value="Fumarase/histidase_N"/>
</dbReference>
<dbReference type="InterPro" id="IPR008948">
    <property type="entry name" value="L-Aspartase-like"/>
</dbReference>
<reference evidence="3 4" key="1">
    <citation type="journal article" date="2016" name="Genome Announc.">
        <title>Draft Whole-Genome Sequence of Trichoderma gamsii T6085, a Promising Biocontrol Agent of Fusarium Head Blight on Wheat.</title>
        <authorList>
            <person name="Baroncelli R."/>
            <person name="Zapparata A."/>
            <person name="Piaggeschi G."/>
            <person name="Sarrocco S."/>
            <person name="Vannacci G."/>
        </authorList>
    </citation>
    <scope>NUCLEOTIDE SEQUENCE [LARGE SCALE GENOMIC DNA]</scope>
    <source>
        <strain evidence="3 4">T6085</strain>
    </source>
</reference>
<keyword evidence="2" id="KW-0456">Lyase</keyword>
<dbReference type="InterPro" id="IPR005922">
    <property type="entry name" value="Phe_NH3-lyase"/>
</dbReference>
<dbReference type="Gene3D" id="1.10.274.20">
    <property type="entry name" value="Phenylalanine ammonia-lyase 1, domain 3"/>
    <property type="match status" value="1"/>
</dbReference>
<dbReference type="NCBIfam" id="TIGR01226">
    <property type="entry name" value="phe_am_lyase"/>
    <property type="match status" value="1"/>
</dbReference>
<dbReference type="STRING" id="398673.A0A2P4ZU54"/>
<dbReference type="Proteomes" id="UP000054821">
    <property type="component" value="Unassembled WGS sequence"/>
</dbReference>
<evidence type="ECO:0000256" key="1">
    <source>
        <dbReference type="ARBA" id="ARBA00007238"/>
    </source>
</evidence>
<dbReference type="GeneID" id="29988593"/>
<dbReference type="Pfam" id="PF00221">
    <property type="entry name" value="Lyase_aromatic"/>
    <property type="match status" value="1"/>
</dbReference>
<sequence>MFKRSTSHDFTNLVIREHVALKTALSSHGKIHIDGESLTVAQVVAVALHGKPSYISDDATVHSKVQQSVDFLEQELAQGRTVYGVTTGFGGSADTRTKKTEALQDGLIRFLNAGILLPSDMGHVAHDDVMSQGILRSHALPRAIVRATMLIRSNSLLRGHSGVRMNVIGTVMSLLEKDIIPVIPLRGSISASGDLGPLSYIAGAVQGNADIYMRVGTAATYGNLAGTVVTAREALQVSGVEPQRLQAKEGLGIVNGTSASAAAAALVIHRAKQLAVLSQFLTAMGTEALSGTTHNYDSFISAIRPHRGQEEAAANITSFLQGSRLASQSNPQGRGLAQDRYALRTAPQWIGPQLEDLLLAQQQIEVELNSTTDNPLIDVQGGRIHHGGNFQAMSVTSAMEKTILAMQNLGRLLFAQCTELISNKFNNGLSPNLCVDEPSLSYTFKGIDITMAAYMSELASLAHPISPHVVNAEMGNQSLNSLALIASRRAMECVEILSLMSAAYIYALCQAVDLRCLHLEFIEMAEPATKDMVRSTFGSIIETSDTLSALERYAWDSILEVWSKLSHLDLDQRCLETSRTTVGDIVEFLSSMKLLATMKHLEDYQIRVATILSHLYCQCRERFFLVQETPNYLGSGSRCIYTYVRNRIGITLHRGFSEPNQLQSRLSSLKSDKAHKSKSYKPTNGQVDVSNGIANGAAIRHISELSQEPTENFQKDSDSIGSIVGRIYLSICNGQLPTHMLEFYEP</sequence>
<dbReference type="SUPFAM" id="SSF48557">
    <property type="entry name" value="L-aspartase-like"/>
    <property type="match status" value="1"/>
</dbReference>
<evidence type="ECO:0000313" key="3">
    <source>
        <dbReference type="EMBL" id="PON27818.1"/>
    </source>
</evidence>
<evidence type="ECO:0000313" key="4">
    <source>
        <dbReference type="Proteomes" id="UP000054821"/>
    </source>
</evidence>
<proteinExistence type="inferred from homology"/>
<comment type="similarity">
    <text evidence="1 2">Belongs to the PAL/histidase family.</text>
</comment>
<dbReference type="EMBL" id="JPDN02000009">
    <property type="protein sequence ID" value="PON27818.1"/>
    <property type="molecule type" value="Genomic_DNA"/>
</dbReference>
<dbReference type="CDD" id="cd00332">
    <property type="entry name" value="PAL-HAL"/>
    <property type="match status" value="1"/>
</dbReference>
<dbReference type="Gene3D" id="1.20.200.10">
    <property type="entry name" value="Fumarase/aspartase (Central domain)"/>
    <property type="match status" value="1"/>
</dbReference>
<evidence type="ECO:0000256" key="2">
    <source>
        <dbReference type="RuleBase" id="RU003954"/>
    </source>
</evidence>
<keyword evidence="4" id="KW-1185">Reference proteome</keyword>
<dbReference type="PANTHER" id="PTHR10362">
    <property type="entry name" value="HISTIDINE AMMONIA-LYASE"/>
    <property type="match status" value="1"/>
</dbReference>
<dbReference type="GO" id="GO:0005737">
    <property type="term" value="C:cytoplasm"/>
    <property type="evidence" value="ECO:0007669"/>
    <property type="project" value="InterPro"/>
</dbReference>
<dbReference type="GO" id="GO:0016841">
    <property type="term" value="F:ammonia-lyase activity"/>
    <property type="evidence" value="ECO:0007669"/>
    <property type="project" value="InterPro"/>
</dbReference>
<comment type="caution">
    <text evidence="3">The sequence shown here is derived from an EMBL/GenBank/DDBJ whole genome shotgun (WGS) entry which is preliminary data.</text>
</comment>
<dbReference type="InterPro" id="IPR001106">
    <property type="entry name" value="Aromatic_Lyase"/>
</dbReference>
<dbReference type="RefSeq" id="XP_018658291.1">
    <property type="nucleotide sequence ID" value="XM_018808510.1"/>
</dbReference>
<dbReference type="AlphaFoldDB" id="A0A2P4ZU54"/>
<dbReference type="GO" id="GO:0006559">
    <property type="term" value="P:L-phenylalanine catabolic process"/>
    <property type="evidence" value="ECO:0007669"/>
    <property type="project" value="InterPro"/>
</dbReference>
<accession>A0A2P4ZU54</accession>
<name>A0A2P4ZU54_9HYPO</name>
<dbReference type="InterPro" id="IPR022313">
    <property type="entry name" value="Phe/His_NH3-lyase_AS"/>
</dbReference>
<dbReference type="InterPro" id="IPR023144">
    <property type="entry name" value="Phe_NH3-lyase_shielding_dom_sf"/>
</dbReference>
<organism evidence="3 4">
    <name type="scientific">Trichoderma gamsii</name>
    <dbReference type="NCBI Taxonomy" id="398673"/>
    <lineage>
        <taxon>Eukaryota</taxon>
        <taxon>Fungi</taxon>
        <taxon>Dikarya</taxon>
        <taxon>Ascomycota</taxon>
        <taxon>Pezizomycotina</taxon>
        <taxon>Sordariomycetes</taxon>
        <taxon>Hypocreomycetidae</taxon>
        <taxon>Hypocreales</taxon>
        <taxon>Hypocreaceae</taxon>
        <taxon>Trichoderma</taxon>
    </lineage>
</organism>